<accession>A0A315FZ92</accession>
<dbReference type="EMBL" id="NESP01000001">
    <property type="protein sequence ID" value="PUE58667.1"/>
    <property type="molecule type" value="Genomic_DNA"/>
</dbReference>
<gene>
    <name evidence="3" type="ORF">B9Z44_03060</name>
</gene>
<evidence type="ECO:0000313" key="3">
    <source>
        <dbReference type="EMBL" id="PUE58667.1"/>
    </source>
</evidence>
<protein>
    <submittedName>
        <fullName evidence="3">Transglutaminase</fullName>
    </submittedName>
</protein>
<dbReference type="AlphaFoldDB" id="A0A315FZ92"/>
<dbReference type="InterPro" id="IPR032698">
    <property type="entry name" value="SirB1_N"/>
</dbReference>
<feature type="domain" description="Protein SirB1 N-terminal" evidence="2">
    <location>
        <begin position="45"/>
        <end position="208"/>
    </location>
</feature>
<dbReference type="PANTHER" id="PTHR31350">
    <property type="entry name" value="SI:DKEY-261L7.2"/>
    <property type="match status" value="1"/>
</dbReference>
<comment type="similarity">
    <text evidence="1">Belongs to the UPF0162 family.</text>
</comment>
<dbReference type="Proteomes" id="UP000251341">
    <property type="component" value="Unassembled WGS sequence"/>
</dbReference>
<reference evidence="3 4" key="1">
    <citation type="submission" date="2017-04" db="EMBL/GenBank/DDBJ databases">
        <title>Unexpected and diverse lifestyles within the genus Limnohabitans.</title>
        <authorList>
            <person name="Kasalicky V."/>
            <person name="Mehrshad M."/>
            <person name="Andrei S.-A."/>
            <person name="Salcher M."/>
            <person name="Kratochvilova H."/>
            <person name="Simek K."/>
            <person name="Ghai R."/>
        </authorList>
    </citation>
    <scope>NUCLEOTIDE SEQUENCE [LARGE SCALE GENOMIC DNA]</scope>
    <source>
        <strain evidence="3 4">MWH-C5</strain>
    </source>
</reference>
<evidence type="ECO:0000256" key="1">
    <source>
        <dbReference type="ARBA" id="ARBA00007100"/>
    </source>
</evidence>
<evidence type="ECO:0000259" key="2">
    <source>
        <dbReference type="Pfam" id="PF13369"/>
    </source>
</evidence>
<proteinExistence type="inferred from homology"/>
<name>A0A315FZ92_9BURK</name>
<sequence length="242" mass="27629">MDFKLEVPTALEYFASLVQSDEQFPLLEAATSLAQDEYPELDIQEVLDLVDQLSSRLKQRLPADAGALQKLRLLNKFFFDELGFSGNLNNYYDPDNSYLHVMLRTRRGIPISLAVLWLELAQSIGLRAQGVGFPGHFLVKVRLPFPNEGQVVIDPFTGESLSKEELSERLVPLHAESGLLRDGHVSDELLKHYLRAATPREIVARMLRNLEEVYTSHQDPERLLLVRQRLMVLLPQVHDEEE</sequence>
<dbReference type="Pfam" id="PF13369">
    <property type="entry name" value="Transglut_core2"/>
    <property type="match status" value="1"/>
</dbReference>
<keyword evidence="4" id="KW-1185">Reference proteome</keyword>
<organism evidence="3 4">
    <name type="scientific">Limnohabitans curvus</name>
    <dbReference type="NCBI Taxonomy" id="323423"/>
    <lineage>
        <taxon>Bacteria</taxon>
        <taxon>Pseudomonadati</taxon>
        <taxon>Pseudomonadota</taxon>
        <taxon>Betaproteobacteria</taxon>
        <taxon>Burkholderiales</taxon>
        <taxon>Comamonadaceae</taxon>
        <taxon>Limnohabitans</taxon>
    </lineage>
</organism>
<comment type="caution">
    <text evidence="3">The sequence shown here is derived from an EMBL/GenBank/DDBJ whole genome shotgun (WGS) entry which is preliminary data.</text>
</comment>
<dbReference type="PANTHER" id="PTHR31350:SF21">
    <property type="entry name" value="F-BOX ONLY PROTEIN 21"/>
    <property type="match status" value="1"/>
</dbReference>
<evidence type="ECO:0000313" key="4">
    <source>
        <dbReference type="Proteomes" id="UP000251341"/>
    </source>
</evidence>